<dbReference type="Pfam" id="PF00072">
    <property type="entry name" value="Response_reg"/>
    <property type="match status" value="1"/>
</dbReference>
<dbReference type="InterPro" id="IPR013976">
    <property type="entry name" value="HDOD"/>
</dbReference>
<keyword evidence="4" id="KW-0378">Hydrolase</keyword>
<dbReference type="SMART" id="SM00471">
    <property type="entry name" value="HDc"/>
    <property type="match status" value="1"/>
</dbReference>
<dbReference type="InterPro" id="IPR003607">
    <property type="entry name" value="HD/PDEase_dom"/>
</dbReference>
<protein>
    <submittedName>
        <fullName evidence="4">Metal-dependent hydrolase HDOD</fullName>
    </submittedName>
</protein>
<dbReference type="STRING" id="1191523.MROS_0847"/>
<gene>
    <name evidence="4" type="ordered locus">MROS_0847</name>
</gene>
<dbReference type="InterPro" id="IPR006675">
    <property type="entry name" value="HDIG_dom"/>
</dbReference>
<feature type="domain" description="HDOD" evidence="3">
    <location>
        <begin position="140"/>
        <end position="331"/>
    </location>
</feature>
<evidence type="ECO:0000259" key="3">
    <source>
        <dbReference type="PROSITE" id="PS51833"/>
    </source>
</evidence>
<dbReference type="PROSITE" id="PS50110">
    <property type="entry name" value="RESPONSE_REGULATORY"/>
    <property type="match status" value="1"/>
</dbReference>
<dbReference type="CDD" id="cd17569">
    <property type="entry name" value="REC_HupR-like"/>
    <property type="match status" value="1"/>
</dbReference>
<dbReference type="NCBIfam" id="TIGR00277">
    <property type="entry name" value="HDIG"/>
    <property type="match status" value="1"/>
</dbReference>
<evidence type="ECO:0000313" key="5">
    <source>
        <dbReference type="Proteomes" id="UP000009011"/>
    </source>
</evidence>
<dbReference type="eggNOG" id="COG1639">
    <property type="taxonomic scope" value="Bacteria"/>
</dbReference>
<dbReference type="InterPro" id="IPR014626">
    <property type="entry name" value="Sig_transdc_resp-reg_put"/>
</dbReference>
<dbReference type="Proteomes" id="UP000009011">
    <property type="component" value="Chromosome"/>
</dbReference>
<dbReference type="EMBL" id="CP003557">
    <property type="protein sequence ID" value="AFN74088.1"/>
    <property type="molecule type" value="Genomic_DNA"/>
</dbReference>
<dbReference type="PANTHER" id="PTHR33525">
    <property type="match status" value="1"/>
</dbReference>
<dbReference type="InterPro" id="IPR001789">
    <property type="entry name" value="Sig_transdc_resp-reg_receiver"/>
</dbReference>
<evidence type="ECO:0000259" key="2">
    <source>
        <dbReference type="PROSITE" id="PS50110"/>
    </source>
</evidence>
<dbReference type="PROSITE" id="PS51833">
    <property type="entry name" value="HDOD"/>
    <property type="match status" value="1"/>
</dbReference>
<dbReference type="eggNOG" id="COG2204">
    <property type="taxonomic scope" value="Bacteria"/>
</dbReference>
<keyword evidence="1" id="KW-0597">Phosphoprotein</keyword>
<accession>I6ZYI7</accession>
<dbReference type="PIRSF" id="PIRSF036883">
    <property type="entry name" value="RR_HD-GYP_mod"/>
    <property type="match status" value="1"/>
</dbReference>
<dbReference type="RefSeq" id="WP_014855524.1">
    <property type="nucleotide sequence ID" value="NC_018178.1"/>
</dbReference>
<feature type="domain" description="Response regulatory" evidence="2">
    <location>
        <begin position="4"/>
        <end position="119"/>
    </location>
</feature>
<evidence type="ECO:0000313" key="4">
    <source>
        <dbReference type="EMBL" id="AFN74088.1"/>
    </source>
</evidence>
<organism evidence="4 5">
    <name type="scientific">Melioribacter roseus (strain DSM 23840 / JCM 17771 / VKM B-2668 / P3M-2)</name>
    <dbReference type="NCBI Taxonomy" id="1191523"/>
    <lineage>
        <taxon>Bacteria</taxon>
        <taxon>Pseudomonadati</taxon>
        <taxon>Ignavibacteriota</taxon>
        <taxon>Ignavibacteria</taxon>
        <taxon>Ignavibacteriales</taxon>
        <taxon>Melioribacteraceae</taxon>
        <taxon>Melioribacter</taxon>
    </lineage>
</organism>
<dbReference type="KEGG" id="mro:MROS_0847"/>
<dbReference type="SUPFAM" id="SSF52172">
    <property type="entry name" value="CheY-like"/>
    <property type="match status" value="1"/>
</dbReference>
<dbReference type="GO" id="GO:0000160">
    <property type="term" value="P:phosphorelay signal transduction system"/>
    <property type="evidence" value="ECO:0007669"/>
    <property type="project" value="InterPro"/>
</dbReference>
<reference evidence="4 5" key="1">
    <citation type="journal article" date="2013" name="PLoS ONE">
        <title>Genomic analysis of Melioribacter roseus, facultatively anaerobic organotrophic bacterium representing a novel deep lineage within Bacteriodetes/Chlorobi group.</title>
        <authorList>
            <person name="Kadnikov V.V."/>
            <person name="Mardanov A.V."/>
            <person name="Podosokorskaya O.A."/>
            <person name="Gavrilov S.N."/>
            <person name="Kublanov I.V."/>
            <person name="Beletsky A.V."/>
            <person name="Bonch-Osmolovskaya E.A."/>
            <person name="Ravin N.V."/>
        </authorList>
    </citation>
    <scope>NUCLEOTIDE SEQUENCE [LARGE SCALE GENOMIC DNA]</scope>
    <source>
        <strain evidence="5">JCM 17771 / P3M-2</strain>
    </source>
</reference>
<dbReference type="GO" id="GO:0016787">
    <property type="term" value="F:hydrolase activity"/>
    <property type="evidence" value="ECO:0007669"/>
    <property type="project" value="UniProtKB-KW"/>
</dbReference>
<name>I6ZYI7_MELRP</name>
<dbReference type="PANTHER" id="PTHR33525:SF3">
    <property type="entry name" value="RIBONUCLEASE Y"/>
    <property type="match status" value="1"/>
</dbReference>
<dbReference type="SUPFAM" id="SSF109604">
    <property type="entry name" value="HD-domain/PDEase-like"/>
    <property type="match status" value="1"/>
</dbReference>
<feature type="modified residue" description="4-aspartylphosphate" evidence="1">
    <location>
        <position position="55"/>
    </location>
</feature>
<dbReference type="HOGENOM" id="CLU_048246_0_0_10"/>
<keyword evidence="5" id="KW-1185">Reference proteome</keyword>
<dbReference type="Pfam" id="PF08668">
    <property type="entry name" value="HDOD"/>
    <property type="match status" value="1"/>
</dbReference>
<dbReference type="AlphaFoldDB" id="I6ZYI7"/>
<dbReference type="Gene3D" id="3.40.50.2300">
    <property type="match status" value="1"/>
</dbReference>
<dbReference type="SMART" id="SM00448">
    <property type="entry name" value="REC"/>
    <property type="match status" value="1"/>
</dbReference>
<proteinExistence type="predicted"/>
<sequence length="392" mass="44285">MEPKIIFVDDEINVLNGLKRSLYASQFKWKASFAQSGKEALDFLKSERCDIIISDIKMPGMDGGELLKIVKKNYPHIVRFALSGFNEEELTIQSSNTVHQYFAKPCNWNLLREKIEPVMILRELIVNNETIELINSGEVVPALPEIYYKLEKELNSEDISIHRIVNIISKDMALTAKILQLSNSAYFGAVTQITNLHQAVTMLGINIIKSLVLYINVFNFVNKNERIKNYIEELWNHSIMVASLSKQIMEFFTKDRLKSERAYIAGILHDLGKIIQLSLLLRMGKENMYPMEDKESKELIGANHCELGAYLLSLWGLPKEIVDGVLLHHTAPVIESSNMSVHGAVQLANSLAGLKYEDPYVLDAMNSNELVWELIESLKNGGGKDENTGLTG</sequence>
<dbReference type="InterPro" id="IPR011006">
    <property type="entry name" value="CheY-like_superfamily"/>
</dbReference>
<dbReference type="CDD" id="cd00077">
    <property type="entry name" value="HDc"/>
    <property type="match status" value="1"/>
</dbReference>
<dbReference type="OrthoDB" id="9797341at2"/>
<dbReference type="InterPro" id="IPR052340">
    <property type="entry name" value="RNase_Y/CdgJ"/>
</dbReference>
<dbReference type="Gene3D" id="1.10.3210.10">
    <property type="entry name" value="Hypothetical protein af1432"/>
    <property type="match status" value="1"/>
</dbReference>
<evidence type="ECO:0000256" key="1">
    <source>
        <dbReference type="PROSITE-ProRule" id="PRU00169"/>
    </source>
</evidence>